<evidence type="ECO:0000256" key="1">
    <source>
        <dbReference type="SAM" id="SignalP"/>
    </source>
</evidence>
<dbReference type="Pfam" id="PF11138">
    <property type="entry name" value="DUF2911"/>
    <property type="match status" value="1"/>
</dbReference>
<dbReference type="Proteomes" id="UP000199492">
    <property type="component" value="Unassembled WGS sequence"/>
</dbReference>
<sequence>MKKLVLFTFALTLMFSVNAQIETPQPSPAAKIEQVVGLTDVAIEYSRPAMRGRTIFGDLVPYGKVWRTGANGRTKITFSNDVTIGGKELKAGTYAILTIPQAKTWDVVFYTEYAAGGAPAELDESKVAARVTTPVYPIEMDIQSFTISIDDITSSSAVIGIMWEKTYVGVEFKVPTDKAVSAAIDKVMAGPSANDYYAAAVYNLEEGKDINKAKEWIDKSMSMTKEPTFWQLRKQSLIYAKAGNKKEAIAIAKKSLAASKEAKNEDYVKMNEDSLKEWGSK</sequence>
<protein>
    <recommendedName>
        <fullName evidence="4">DUF2911 domain-containing protein</fullName>
    </recommendedName>
</protein>
<proteinExistence type="predicted"/>
<gene>
    <name evidence="2" type="ORF">SAMN04489796_102244</name>
</gene>
<dbReference type="RefSeq" id="WP_092467120.1">
    <property type="nucleotide sequence ID" value="NZ_FNCZ01000002.1"/>
</dbReference>
<evidence type="ECO:0008006" key="4">
    <source>
        <dbReference type="Google" id="ProtNLM"/>
    </source>
</evidence>
<organism evidence="2 3">
    <name type="scientific">Winogradskyella thalassocola</name>
    <dbReference type="NCBI Taxonomy" id="262004"/>
    <lineage>
        <taxon>Bacteria</taxon>
        <taxon>Pseudomonadati</taxon>
        <taxon>Bacteroidota</taxon>
        <taxon>Flavobacteriia</taxon>
        <taxon>Flavobacteriales</taxon>
        <taxon>Flavobacteriaceae</taxon>
        <taxon>Winogradskyella</taxon>
    </lineage>
</organism>
<dbReference type="InterPro" id="IPR021314">
    <property type="entry name" value="DUF2911"/>
</dbReference>
<feature type="signal peptide" evidence="1">
    <location>
        <begin position="1"/>
        <end position="19"/>
    </location>
</feature>
<feature type="chain" id="PRO_5011569057" description="DUF2911 domain-containing protein" evidence="1">
    <location>
        <begin position="20"/>
        <end position="281"/>
    </location>
</feature>
<keyword evidence="1" id="KW-0732">Signal</keyword>
<dbReference type="EMBL" id="FNCZ01000002">
    <property type="protein sequence ID" value="SDH30366.1"/>
    <property type="molecule type" value="Genomic_DNA"/>
</dbReference>
<name>A0A1G8BAX6_9FLAO</name>
<evidence type="ECO:0000313" key="3">
    <source>
        <dbReference type="Proteomes" id="UP000199492"/>
    </source>
</evidence>
<evidence type="ECO:0000313" key="2">
    <source>
        <dbReference type="EMBL" id="SDH30366.1"/>
    </source>
</evidence>
<dbReference type="AlphaFoldDB" id="A0A1G8BAX6"/>
<dbReference type="OrthoDB" id="187854at2"/>
<keyword evidence="3" id="KW-1185">Reference proteome</keyword>
<dbReference type="STRING" id="262004.SAMN04489796_102244"/>
<reference evidence="3" key="1">
    <citation type="submission" date="2016-10" db="EMBL/GenBank/DDBJ databases">
        <authorList>
            <person name="Varghese N."/>
            <person name="Submissions S."/>
        </authorList>
    </citation>
    <scope>NUCLEOTIDE SEQUENCE [LARGE SCALE GENOMIC DNA]</scope>
    <source>
        <strain evidence="3">DSM 15363</strain>
    </source>
</reference>
<accession>A0A1G8BAX6</accession>